<dbReference type="EMBL" id="KF483846">
    <property type="protein sequence ID" value="AHC54841.1"/>
    <property type="molecule type" value="Genomic_DNA"/>
</dbReference>
<evidence type="ECO:0000313" key="2">
    <source>
        <dbReference type="EMBL" id="AHC54841.1"/>
    </source>
</evidence>
<evidence type="ECO:0000313" key="3">
    <source>
        <dbReference type="Proteomes" id="UP000232615"/>
    </source>
</evidence>
<organism evidence="2 3">
    <name type="scientific">Tunisvirus fontaine2</name>
    <dbReference type="NCBI Taxonomy" id="1421067"/>
    <lineage>
        <taxon>Viruses</taxon>
        <taxon>Varidnaviria</taxon>
        <taxon>Bamfordvirae</taxon>
        <taxon>Nucleocytoviricota</taxon>
        <taxon>Megaviricetes</taxon>
        <taxon>Pimascovirales</taxon>
        <taxon>Pimascovirales incertae sedis</taxon>
        <taxon>Marseilleviridae</taxon>
        <taxon>Losannavirus</taxon>
        <taxon>Losannavirus tunisense</taxon>
    </lineage>
</organism>
<keyword evidence="1" id="KW-0175">Coiled coil</keyword>
<name>V9SEV4_9VIRU</name>
<dbReference type="Proteomes" id="UP000232615">
    <property type="component" value="Segment"/>
</dbReference>
<evidence type="ECO:0000256" key="1">
    <source>
        <dbReference type="SAM" id="Coils"/>
    </source>
</evidence>
<keyword evidence="3" id="KW-1185">Reference proteome</keyword>
<protein>
    <submittedName>
        <fullName evidence="2">Uncharacterized protein</fullName>
    </submittedName>
</protein>
<sequence length="127" mass="14355">MSITHSSGIASFRATPSTNDKVQLSFIESALKELRLFVDEQKKIQEETGKRISRLELDVSDIKKKTQTLLSSSLSLKNSVDSLSKEVSSVSDEIEENKKALEERIFELEKKSLEEKPKAVRASRKKD</sequence>
<gene>
    <name evidence="2" type="ORF">TNS_ORF123</name>
</gene>
<accession>V9SEV4</accession>
<proteinExistence type="predicted"/>
<reference evidence="2 3" key="1">
    <citation type="journal article" date="2014" name="Arch. Virol.">
        <title>Complete genome sequence of Tunisvirus, a new member of the proposed family Marseilleviridae.</title>
        <authorList>
            <person name="Aherfi S."/>
            <person name="Boughalmi M."/>
            <person name="Pagnier I."/>
            <person name="Fournous G."/>
            <person name="La Scola B."/>
            <person name="Raoult D."/>
            <person name="Colson P."/>
        </authorList>
    </citation>
    <scope>NUCLEOTIDE SEQUENCE [LARGE SCALE GENOMIC DNA]</scope>
    <source>
        <strain evidence="2 3">U484</strain>
    </source>
</reference>
<feature type="coiled-coil region" evidence="1">
    <location>
        <begin position="80"/>
        <end position="111"/>
    </location>
</feature>